<reference evidence="2 3" key="1">
    <citation type="submission" date="2024-02" db="EMBL/GenBank/DDBJ databases">
        <authorList>
            <person name="Vignale AGUSTIN F."/>
            <person name="Sosa J E."/>
            <person name="Modenutti C."/>
        </authorList>
    </citation>
    <scope>NUCLEOTIDE SEQUENCE [LARGE SCALE GENOMIC DNA]</scope>
</reference>
<organism evidence="2 3">
    <name type="scientific">Ilex paraguariensis</name>
    <name type="common">yerba mate</name>
    <dbReference type="NCBI Taxonomy" id="185542"/>
    <lineage>
        <taxon>Eukaryota</taxon>
        <taxon>Viridiplantae</taxon>
        <taxon>Streptophyta</taxon>
        <taxon>Embryophyta</taxon>
        <taxon>Tracheophyta</taxon>
        <taxon>Spermatophyta</taxon>
        <taxon>Magnoliopsida</taxon>
        <taxon>eudicotyledons</taxon>
        <taxon>Gunneridae</taxon>
        <taxon>Pentapetalae</taxon>
        <taxon>asterids</taxon>
        <taxon>campanulids</taxon>
        <taxon>Aquifoliales</taxon>
        <taxon>Aquifoliaceae</taxon>
        <taxon>Ilex</taxon>
    </lineage>
</organism>
<protein>
    <recommendedName>
        <fullName evidence="4">No apical meristem-associated C-terminal domain-containing protein</fullName>
    </recommendedName>
</protein>
<dbReference type="PANTHER" id="PTHR45125">
    <property type="entry name" value="F21J9.4-RELATED"/>
    <property type="match status" value="1"/>
</dbReference>
<dbReference type="AlphaFoldDB" id="A0ABC8SF73"/>
<feature type="compositionally biased region" description="Basic residues" evidence="1">
    <location>
        <begin position="109"/>
        <end position="118"/>
    </location>
</feature>
<feature type="compositionally biased region" description="Basic and acidic residues" evidence="1">
    <location>
        <begin position="156"/>
        <end position="179"/>
    </location>
</feature>
<comment type="caution">
    <text evidence="2">The sequence shown here is derived from an EMBL/GenBank/DDBJ whole genome shotgun (WGS) entry which is preliminary data.</text>
</comment>
<evidence type="ECO:0008006" key="4">
    <source>
        <dbReference type="Google" id="ProtNLM"/>
    </source>
</evidence>
<evidence type="ECO:0000313" key="2">
    <source>
        <dbReference type="EMBL" id="CAK9155824.1"/>
    </source>
</evidence>
<sequence length="179" mass="20412">MEDHEIFENSPSLEEFHGIEIVSQNSCARGKAFSILEDEAVCRAWLAVSQDPIIGNTQNKTTFWNRVHACKWVELRTQFNKPIVHTSSLSNPTTPASVDSDIEIEPSKGRLKRPSGRKAMKESQRKKVAHDARFDDMAANQTKIFEMLASMSSRSIEQDEQKAIDREMKAKNREPNYKC</sequence>
<dbReference type="Proteomes" id="UP001642360">
    <property type="component" value="Unassembled WGS sequence"/>
</dbReference>
<dbReference type="PANTHER" id="PTHR45125:SF3">
    <property type="entry name" value="NO-APICAL-MERISTEM-ASSOCIATED CARBOXY-TERMINAL DOMAIN PROTEIN"/>
    <property type="match status" value="1"/>
</dbReference>
<feature type="region of interest" description="Disordered" evidence="1">
    <location>
        <begin position="107"/>
        <end position="127"/>
    </location>
</feature>
<dbReference type="EMBL" id="CAUOFW020002747">
    <property type="protein sequence ID" value="CAK9155824.1"/>
    <property type="molecule type" value="Genomic_DNA"/>
</dbReference>
<gene>
    <name evidence="2" type="ORF">ILEXP_LOCUS24237</name>
</gene>
<proteinExistence type="predicted"/>
<feature type="region of interest" description="Disordered" evidence="1">
    <location>
        <begin position="151"/>
        <end position="179"/>
    </location>
</feature>
<evidence type="ECO:0000256" key="1">
    <source>
        <dbReference type="SAM" id="MobiDB-lite"/>
    </source>
</evidence>
<evidence type="ECO:0000313" key="3">
    <source>
        <dbReference type="Proteomes" id="UP001642360"/>
    </source>
</evidence>
<name>A0ABC8SF73_9AQUA</name>
<accession>A0ABC8SF73</accession>
<keyword evidence="3" id="KW-1185">Reference proteome</keyword>